<dbReference type="SUPFAM" id="SSF53927">
    <property type="entry name" value="Cytidine deaminase-like"/>
    <property type="match status" value="1"/>
</dbReference>
<dbReference type="GO" id="GO:0005737">
    <property type="term" value="C:cytoplasm"/>
    <property type="evidence" value="ECO:0007669"/>
    <property type="project" value="TreeGrafter"/>
</dbReference>
<feature type="region of interest" description="Disordered" evidence="3">
    <location>
        <begin position="301"/>
        <end position="322"/>
    </location>
</feature>
<dbReference type="InterPro" id="IPR002125">
    <property type="entry name" value="CMP_dCMP_dom"/>
</dbReference>
<organism evidence="6 7">
    <name type="scientific">Opisthorchis viverrini</name>
    <name type="common">Southeast Asian liver fluke</name>
    <dbReference type="NCBI Taxonomy" id="6198"/>
    <lineage>
        <taxon>Eukaryota</taxon>
        <taxon>Metazoa</taxon>
        <taxon>Spiralia</taxon>
        <taxon>Lophotrochozoa</taxon>
        <taxon>Platyhelminthes</taxon>
        <taxon>Trematoda</taxon>
        <taxon>Digenea</taxon>
        <taxon>Opisthorchiida</taxon>
        <taxon>Opisthorchiata</taxon>
        <taxon>Opisthorchiidae</taxon>
        <taxon>Opisthorchis</taxon>
    </lineage>
</organism>
<keyword evidence="7" id="KW-1185">Reference proteome</keyword>
<dbReference type="PROSITE" id="PS51747">
    <property type="entry name" value="CYT_DCMP_DEAMINASES_2"/>
    <property type="match status" value="1"/>
</dbReference>
<evidence type="ECO:0000313" key="6">
    <source>
        <dbReference type="EMBL" id="OON13445.1"/>
    </source>
</evidence>
<dbReference type="PANTHER" id="PTHR11079">
    <property type="entry name" value="CYTOSINE DEAMINASE FAMILY MEMBER"/>
    <property type="match status" value="1"/>
</dbReference>
<dbReference type="AlphaFoldDB" id="A0A1S8WG63"/>
<dbReference type="PANTHER" id="PTHR11079:SF156">
    <property type="entry name" value="INACTIVE TRNA-SPECIFIC ADENOSINE DEAMINASE-LIKE PROTEIN 3-RELATED"/>
    <property type="match status" value="1"/>
</dbReference>
<reference evidence="6 7" key="1">
    <citation type="submission" date="2015-03" db="EMBL/GenBank/DDBJ databases">
        <title>Draft genome of the nematode, Opisthorchis viverrini.</title>
        <authorList>
            <person name="Mitreva M."/>
        </authorList>
    </citation>
    <scope>NUCLEOTIDE SEQUENCE [LARGE SCALE GENOMIC DNA]</scope>
    <source>
        <strain evidence="6">Khon Kaen</strain>
    </source>
</reference>
<keyword evidence="4" id="KW-1133">Transmembrane helix</keyword>
<dbReference type="GO" id="GO:0005634">
    <property type="term" value="C:nucleus"/>
    <property type="evidence" value="ECO:0007669"/>
    <property type="project" value="TreeGrafter"/>
</dbReference>
<dbReference type="GO" id="GO:0052717">
    <property type="term" value="F:tRNA-specific adenosine-34 deaminase activity"/>
    <property type="evidence" value="ECO:0007669"/>
    <property type="project" value="TreeGrafter"/>
</dbReference>
<dbReference type="EMBL" id="KV907401">
    <property type="protein sequence ID" value="OON13445.1"/>
    <property type="molecule type" value="Genomic_DNA"/>
</dbReference>
<feature type="domain" description="CMP/dCMP-type deaminase" evidence="5">
    <location>
        <begin position="521"/>
        <end position="667"/>
    </location>
</feature>
<keyword evidence="1" id="KW-0819">tRNA processing</keyword>
<sequence length="671" mass="74780">MDAKRTGEVQSGLGLVLPSNGSTLPENAVALSPVEVYRLRFTQIKEWNNKSETWPIVYGPALGTLAVFLSSAVTNVAARQMFNLYTQRSFWPTMFPVLLFPCTAYLIATDFFITRRILTRVPTIDNESAECDLCMELRGSVIQMACGSLLPGMLSYLSCSIAAITERSFPVPSLADPKGLWLCAKRFGRQFQRPGSFMLLGHMILGSTLDFIRVQTGGCSNCALAITQVLQHFAGFQEVRVDPSTDKLHLESRNVPHAIRLLHHAGWRMPDFIFGLPKATRDNSEHTVDGNQLVESFLKHVSKPDPDLSPPPSKRIRQTESPTPVIGQVETRLADRLVAVLAPEVECSYPHLVPGWCTFIQRGRLLSRFNIFLQKNAPLPQQLHHIKRIDSCREFHSISSRWSVPVFLGLASSTFTETEAIKLINEFRSSVEPCSDDSLPDYWTAVPCWIPFCAPMTRRQQKLYSFPSLSDEQQHHTAPPSIVNGWPTTLRADPDLEELLLVGRDPSASYFSEAELSIHNLWLSLVRKLAQNESHQSDDHCQCSCAGPTGGPCSAILVDPSSNTLLAKASTVETLDENASCLNHSVILVVSRSAQKQKSNEQHNDSYLCAGLDAYVSMEPCIMCSMALVHSRIGRVFCCSRLPNMGGFTNRTRVHVEKRLNHRFNVFAPNK</sequence>
<evidence type="ECO:0000259" key="5">
    <source>
        <dbReference type="PROSITE" id="PS51747"/>
    </source>
</evidence>
<dbReference type="Pfam" id="PF00383">
    <property type="entry name" value="dCMP_cyt_deam_1"/>
    <property type="match status" value="1"/>
</dbReference>
<proteinExistence type="inferred from homology"/>
<evidence type="ECO:0000313" key="7">
    <source>
        <dbReference type="Proteomes" id="UP000243686"/>
    </source>
</evidence>
<comment type="similarity">
    <text evidence="2">Belongs to the cytidine and deoxycytidylate deaminase family. ADAT3 subfamily.</text>
</comment>
<evidence type="ECO:0000256" key="4">
    <source>
        <dbReference type="SAM" id="Phobius"/>
    </source>
</evidence>
<feature type="transmembrane region" description="Helical" evidence="4">
    <location>
        <begin position="56"/>
        <end position="78"/>
    </location>
</feature>
<gene>
    <name evidence="6" type="ORF">X801_10782</name>
</gene>
<dbReference type="InterPro" id="IPR016193">
    <property type="entry name" value="Cytidine_deaminase-like"/>
</dbReference>
<dbReference type="Gene3D" id="3.40.140.10">
    <property type="entry name" value="Cytidine Deaminase, domain 2"/>
    <property type="match status" value="1"/>
</dbReference>
<evidence type="ECO:0000256" key="1">
    <source>
        <dbReference type="ARBA" id="ARBA00022694"/>
    </source>
</evidence>
<evidence type="ECO:0000256" key="2">
    <source>
        <dbReference type="ARBA" id="ARBA00038160"/>
    </source>
</evidence>
<name>A0A1S8WG63_OPIVI</name>
<keyword evidence="4" id="KW-0472">Membrane</keyword>
<evidence type="ECO:0000256" key="3">
    <source>
        <dbReference type="SAM" id="MobiDB-lite"/>
    </source>
</evidence>
<dbReference type="Proteomes" id="UP000243686">
    <property type="component" value="Unassembled WGS sequence"/>
</dbReference>
<accession>A0A1S8WG63</accession>
<keyword evidence="4" id="KW-0812">Transmembrane</keyword>
<protein>
    <submittedName>
        <fullName evidence="6">Cytidine and deoxycytidylate deaminase zinc-binding region</fullName>
    </submittedName>
</protein>
<dbReference type="GO" id="GO:0008033">
    <property type="term" value="P:tRNA processing"/>
    <property type="evidence" value="ECO:0007669"/>
    <property type="project" value="UniProtKB-KW"/>
</dbReference>
<feature type="transmembrane region" description="Helical" evidence="4">
    <location>
        <begin position="90"/>
        <end position="108"/>
    </location>
</feature>